<keyword evidence="2" id="KW-0614">Plasmid</keyword>
<feature type="compositionally biased region" description="Basic and acidic residues" evidence="1">
    <location>
        <begin position="25"/>
        <end position="36"/>
    </location>
</feature>
<sequence>MRPEEINDGVSLLTELGQFGPDGRALYDPRPGDPARWDWGGGSP</sequence>
<gene>
    <name evidence="2" type="ORF">pFRL2_21c</name>
</gene>
<geneLocation type="plasmid" evidence="2">
    <name>pFRL2</name>
</geneLocation>
<name>V9Z5M4_9ACTN</name>
<feature type="region of interest" description="Disordered" evidence="1">
    <location>
        <begin position="19"/>
        <end position="44"/>
    </location>
</feature>
<evidence type="ECO:0000256" key="1">
    <source>
        <dbReference type="SAM" id="MobiDB-lite"/>
    </source>
</evidence>
<dbReference type="EMBL" id="KF602047">
    <property type="protein sequence ID" value="AHE38696.1"/>
    <property type="molecule type" value="Genomic_DNA"/>
</dbReference>
<protein>
    <submittedName>
        <fullName evidence="2">Uncharacterized protein</fullName>
    </submittedName>
</protein>
<evidence type="ECO:0000313" key="2">
    <source>
        <dbReference type="EMBL" id="AHE38696.1"/>
    </source>
</evidence>
<dbReference type="AlphaFoldDB" id="V9Z5M4"/>
<reference evidence="2" key="1">
    <citation type="submission" date="2013-09" db="EMBL/GenBank/DDBJ databases">
        <title>Complete nucleotide sequence of Streptomyces linear plasmid pFRL2.</title>
        <authorList>
            <person name="Chen Z."/>
            <person name="Fang P."/>
            <person name="Qin Z."/>
        </authorList>
    </citation>
    <scope>NUCLEOTIDE SEQUENCE</scope>
    <source>
        <plasmid evidence="2">pFRL2</plasmid>
    </source>
</reference>
<accession>V9Z5M4</accession>
<proteinExistence type="predicted"/>
<organism evidence="2">
    <name type="scientific">Streptomyces sp. FR1</name>
    <dbReference type="NCBI Taxonomy" id="349971"/>
    <lineage>
        <taxon>Bacteria</taxon>
        <taxon>Bacillati</taxon>
        <taxon>Actinomycetota</taxon>
        <taxon>Actinomycetes</taxon>
        <taxon>Kitasatosporales</taxon>
        <taxon>Streptomycetaceae</taxon>
        <taxon>Streptomyces</taxon>
    </lineage>
</organism>
<dbReference type="RefSeq" id="WP_024126078.1">
    <property type="nucleotide sequence ID" value="NC_023282.1"/>
</dbReference>